<accession>A0AAD7XPE0</accession>
<feature type="transmembrane region" description="Helical" evidence="2">
    <location>
        <begin position="82"/>
        <end position="113"/>
    </location>
</feature>
<gene>
    <name evidence="3" type="ORF">CTAYLR_007906</name>
</gene>
<feature type="region of interest" description="Disordered" evidence="1">
    <location>
        <begin position="300"/>
        <end position="342"/>
    </location>
</feature>
<feature type="transmembrane region" description="Helical" evidence="2">
    <location>
        <begin position="134"/>
        <end position="155"/>
    </location>
</feature>
<comment type="caution">
    <text evidence="3">The sequence shown here is derived from an EMBL/GenBank/DDBJ whole genome shotgun (WGS) entry which is preliminary data.</text>
</comment>
<feature type="compositionally biased region" description="Polar residues" evidence="1">
    <location>
        <begin position="250"/>
        <end position="267"/>
    </location>
</feature>
<keyword evidence="2" id="KW-0472">Membrane</keyword>
<evidence type="ECO:0000256" key="2">
    <source>
        <dbReference type="SAM" id="Phobius"/>
    </source>
</evidence>
<keyword evidence="4" id="KW-1185">Reference proteome</keyword>
<keyword evidence="2" id="KW-1133">Transmembrane helix</keyword>
<keyword evidence="2" id="KW-0812">Transmembrane</keyword>
<dbReference type="AlphaFoldDB" id="A0AAD7XPE0"/>
<organism evidence="3 4">
    <name type="scientific">Chrysophaeum taylorii</name>
    <dbReference type="NCBI Taxonomy" id="2483200"/>
    <lineage>
        <taxon>Eukaryota</taxon>
        <taxon>Sar</taxon>
        <taxon>Stramenopiles</taxon>
        <taxon>Ochrophyta</taxon>
        <taxon>Pelagophyceae</taxon>
        <taxon>Pelagomonadales</taxon>
        <taxon>Pelagomonadaceae</taxon>
        <taxon>Chrysophaeum</taxon>
    </lineage>
</organism>
<proteinExistence type="predicted"/>
<protein>
    <submittedName>
        <fullName evidence="3">Uncharacterized protein</fullName>
    </submittedName>
</protein>
<dbReference type="EMBL" id="JAQMWT010000066">
    <property type="protein sequence ID" value="KAJ8611675.1"/>
    <property type="molecule type" value="Genomic_DNA"/>
</dbReference>
<evidence type="ECO:0000256" key="1">
    <source>
        <dbReference type="SAM" id="MobiDB-lite"/>
    </source>
</evidence>
<name>A0AAD7XPE0_9STRA</name>
<reference evidence="3" key="1">
    <citation type="submission" date="2023-01" db="EMBL/GenBank/DDBJ databases">
        <title>Metagenome sequencing of chrysophaentin producing Chrysophaeum taylorii.</title>
        <authorList>
            <person name="Davison J."/>
            <person name="Bewley C."/>
        </authorList>
    </citation>
    <scope>NUCLEOTIDE SEQUENCE</scope>
    <source>
        <strain evidence="3">NIES-1699</strain>
    </source>
</reference>
<dbReference type="Proteomes" id="UP001230188">
    <property type="component" value="Unassembled WGS sequence"/>
</dbReference>
<feature type="compositionally biased region" description="Low complexity" evidence="1">
    <location>
        <begin position="238"/>
        <end position="249"/>
    </location>
</feature>
<feature type="compositionally biased region" description="Low complexity" evidence="1">
    <location>
        <begin position="325"/>
        <end position="342"/>
    </location>
</feature>
<evidence type="ECO:0000313" key="4">
    <source>
        <dbReference type="Proteomes" id="UP001230188"/>
    </source>
</evidence>
<feature type="region of interest" description="Disordered" evidence="1">
    <location>
        <begin position="212"/>
        <end position="273"/>
    </location>
</feature>
<feature type="compositionally biased region" description="Low complexity" evidence="1">
    <location>
        <begin position="215"/>
        <end position="227"/>
    </location>
</feature>
<evidence type="ECO:0000313" key="3">
    <source>
        <dbReference type="EMBL" id="KAJ8611675.1"/>
    </source>
</evidence>
<feature type="transmembrane region" description="Helical" evidence="2">
    <location>
        <begin position="161"/>
        <end position="181"/>
    </location>
</feature>
<feature type="transmembrane region" description="Helical" evidence="2">
    <location>
        <begin position="52"/>
        <end position="70"/>
    </location>
</feature>
<sequence length="342" mass="37799">MIAADRAELESRLKQLTLQIREKEASENRFVPVFAAQVTVFTDNFAVLSTQAAFLCGLGFSGLTMVPSWQRSDEDPSKAYLLVFYTLASISIGFNILTMAISSWCMIFGPGLAIRGPDGSMSRAVAGMYQERKWALRFFWFGILFIMLSSIALGWLKFDAYIAASMTTVFLVFIVAMTYYMTNVTRPRFRFPKDHSRRPKAFFVDGYDPETGKFEGTTATPGTAETASNAGDLNTNARSSRSQSTRFSTAPTLSSRRGQQPTDFNQGDEQREATSKALREINWLLGQGLLTPEEAAAQKAAAIRNHLGDTTSEAASERPSKPSRRPSFFRSSSTTKKPTPAA</sequence>
<feature type="compositionally biased region" description="Polar residues" evidence="1">
    <location>
        <begin position="228"/>
        <end position="237"/>
    </location>
</feature>